<dbReference type="NCBIfam" id="TIGR00797">
    <property type="entry name" value="matE"/>
    <property type="match status" value="1"/>
</dbReference>
<dbReference type="GO" id="GO:0006811">
    <property type="term" value="P:monoatomic ion transport"/>
    <property type="evidence" value="ECO:0007669"/>
    <property type="project" value="UniProtKB-KW"/>
</dbReference>
<dbReference type="PANTHER" id="PTHR43298">
    <property type="entry name" value="MULTIDRUG RESISTANCE PROTEIN NORM-RELATED"/>
    <property type="match status" value="1"/>
</dbReference>
<keyword evidence="8 10" id="KW-0472">Membrane</keyword>
<gene>
    <name evidence="11" type="primary">norM</name>
    <name evidence="11" type="ORF">Pla8534_25240</name>
</gene>
<protein>
    <recommendedName>
        <fullName evidence="9">Multidrug-efflux transporter</fullName>
    </recommendedName>
</protein>
<accession>A0A518DSF7</accession>
<feature type="transmembrane region" description="Helical" evidence="10">
    <location>
        <begin position="283"/>
        <end position="306"/>
    </location>
</feature>
<evidence type="ECO:0000256" key="5">
    <source>
        <dbReference type="ARBA" id="ARBA00022692"/>
    </source>
</evidence>
<evidence type="ECO:0000256" key="3">
    <source>
        <dbReference type="ARBA" id="ARBA00022449"/>
    </source>
</evidence>
<feature type="transmembrane region" description="Helical" evidence="10">
    <location>
        <begin position="363"/>
        <end position="385"/>
    </location>
</feature>
<name>A0A518DSF7_9BACT</name>
<feature type="transmembrane region" description="Helical" evidence="10">
    <location>
        <begin position="173"/>
        <end position="192"/>
    </location>
</feature>
<feature type="transmembrane region" description="Helical" evidence="10">
    <location>
        <begin position="103"/>
        <end position="125"/>
    </location>
</feature>
<feature type="transmembrane region" description="Helical" evidence="10">
    <location>
        <begin position="20"/>
        <end position="44"/>
    </location>
</feature>
<evidence type="ECO:0000313" key="11">
    <source>
        <dbReference type="EMBL" id="QDU94718.1"/>
    </source>
</evidence>
<dbReference type="EMBL" id="CP036433">
    <property type="protein sequence ID" value="QDU94718.1"/>
    <property type="molecule type" value="Genomic_DNA"/>
</dbReference>
<evidence type="ECO:0000256" key="1">
    <source>
        <dbReference type="ARBA" id="ARBA00004651"/>
    </source>
</evidence>
<comment type="subcellular location">
    <subcellularLocation>
        <location evidence="1">Cell membrane</location>
        <topology evidence="1">Multi-pass membrane protein</topology>
    </subcellularLocation>
</comment>
<feature type="transmembrane region" description="Helical" evidence="10">
    <location>
        <begin position="253"/>
        <end position="271"/>
    </location>
</feature>
<evidence type="ECO:0000256" key="10">
    <source>
        <dbReference type="SAM" id="Phobius"/>
    </source>
</evidence>
<dbReference type="CDD" id="cd13133">
    <property type="entry name" value="MATE_like_7"/>
    <property type="match status" value="1"/>
</dbReference>
<feature type="transmembrane region" description="Helical" evidence="10">
    <location>
        <begin position="64"/>
        <end position="82"/>
    </location>
</feature>
<evidence type="ECO:0000256" key="8">
    <source>
        <dbReference type="ARBA" id="ARBA00023136"/>
    </source>
</evidence>
<dbReference type="GO" id="GO:0005886">
    <property type="term" value="C:plasma membrane"/>
    <property type="evidence" value="ECO:0007669"/>
    <property type="project" value="UniProtKB-SubCell"/>
</dbReference>
<organism evidence="11 12">
    <name type="scientific">Lignipirellula cremea</name>
    <dbReference type="NCBI Taxonomy" id="2528010"/>
    <lineage>
        <taxon>Bacteria</taxon>
        <taxon>Pseudomonadati</taxon>
        <taxon>Planctomycetota</taxon>
        <taxon>Planctomycetia</taxon>
        <taxon>Pirellulales</taxon>
        <taxon>Pirellulaceae</taxon>
        <taxon>Lignipirellula</taxon>
    </lineage>
</organism>
<dbReference type="PANTHER" id="PTHR43298:SF2">
    <property type="entry name" value="FMN_FAD EXPORTER YEEO-RELATED"/>
    <property type="match status" value="1"/>
</dbReference>
<feature type="transmembrane region" description="Helical" evidence="10">
    <location>
        <begin position="427"/>
        <end position="447"/>
    </location>
</feature>
<keyword evidence="2" id="KW-0813">Transport</keyword>
<sequence length="490" mass="53316">MEEAKERENWWTRPCGGFEVLRIALPMVVSTMSFTIMLFCDRMFLSWYSTEAMAASLPAGMLNWSMLSLPLGVAMYSQTFVAQYHGAGRDDRIGAAIFQGLRIGLYASPLFVLTACFAPLFFMAFDHSTEMVELEAAYLGILAIGGPASLMGAALSAFFIGRGATQVVMKVDILVSLLNIALDAVLIFGLLGLPAMGITGAAIATVIAQWSRVTAFWVLFQQGDNPTRYAFAAGRKFDGELLKRMVRFGGPNGLQMVLEASACTIFVLFVAKLGKLEAAATLVAFNVNMVAFLPMVGAGVAVSTLVGQQLGRQRPDMAARATWTAVVLSLMYTSVFGVIYIVAPDLFMMGHAAGAEDFEPIRQVATVLLRFVAAYCLFDSVQLIFVSAIKGAGDTRFVLVVTLIMSTVFVVGGWAADQYGHFGLYGWWWMITGWIWTFCLIYGLRFVQGKWRTMSVIDDDLPPDLLDQDQPVAAAVEPAADLNEPVSGVR</sequence>
<feature type="transmembrane region" description="Helical" evidence="10">
    <location>
        <begin position="137"/>
        <end position="161"/>
    </location>
</feature>
<evidence type="ECO:0000256" key="9">
    <source>
        <dbReference type="ARBA" id="ARBA00031636"/>
    </source>
</evidence>
<dbReference type="RefSeq" id="WP_145053364.1">
    <property type="nucleotide sequence ID" value="NZ_CP036433.1"/>
</dbReference>
<dbReference type="Pfam" id="PF01554">
    <property type="entry name" value="MatE"/>
    <property type="match status" value="2"/>
</dbReference>
<dbReference type="AlphaFoldDB" id="A0A518DSF7"/>
<dbReference type="KEGG" id="lcre:Pla8534_25240"/>
<evidence type="ECO:0000256" key="2">
    <source>
        <dbReference type="ARBA" id="ARBA00022448"/>
    </source>
</evidence>
<keyword evidence="3" id="KW-0050">Antiport</keyword>
<evidence type="ECO:0000313" key="12">
    <source>
        <dbReference type="Proteomes" id="UP000317648"/>
    </source>
</evidence>
<dbReference type="InterPro" id="IPR050222">
    <property type="entry name" value="MATE_MdtK"/>
</dbReference>
<dbReference type="GO" id="GO:0015297">
    <property type="term" value="F:antiporter activity"/>
    <property type="evidence" value="ECO:0007669"/>
    <property type="project" value="UniProtKB-KW"/>
</dbReference>
<feature type="transmembrane region" description="Helical" evidence="10">
    <location>
        <begin position="397"/>
        <end position="415"/>
    </location>
</feature>
<proteinExistence type="predicted"/>
<keyword evidence="5 10" id="KW-0812">Transmembrane</keyword>
<dbReference type="InterPro" id="IPR002528">
    <property type="entry name" value="MATE_fam"/>
</dbReference>
<keyword evidence="4" id="KW-1003">Cell membrane</keyword>
<keyword evidence="7" id="KW-0406">Ion transport</keyword>
<keyword evidence="12" id="KW-1185">Reference proteome</keyword>
<evidence type="ECO:0000256" key="6">
    <source>
        <dbReference type="ARBA" id="ARBA00022989"/>
    </source>
</evidence>
<dbReference type="GO" id="GO:0042910">
    <property type="term" value="F:xenobiotic transmembrane transporter activity"/>
    <property type="evidence" value="ECO:0007669"/>
    <property type="project" value="InterPro"/>
</dbReference>
<evidence type="ECO:0000256" key="4">
    <source>
        <dbReference type="ARBA" id="ARBA00022475"/>
    </source>
</evidence>
<feature type="transmembrane region" description="Helical" evidence="10">
    <location>
        <begin position="198"/>
        <end position="220"/>
    </location>
</feature>
<reference evidence="11 12" key="1">
    <citation type="submission" date="2019-02" db="EMBL/GenBank/DDBJ databases">
        <title>Deep-cultivation of Planctomycetes and their phenomic and genomic characterization uncovers novel biology.</title>
        <authorList>
            <person name="Wiegand S."/>
            <person name="Jogler M."/>
            <person name="Boedeker C."/>
            <person name="Pinto D."/>
            <person name="Vollmers J."/>
            <person name="Rivas-Marin E."/>
            <person name="Kohn T."/>
            <person name="Peeters S.H."/>
            <person name="Heuer A."/>
            <person name="Rast P."/>
            <person name="Oberbeckmann S."/>
            <person name="Bunk B."/>
            <person name="Jeske O."/>
            <person name="Meyerdierks A."/>
            <person name="Storesund J.E."/>
            <person name="Kallscheuer N."/>
            <person name="Luecker S."/>
            <person name="Lage O.M."/>
            <person name="Pohl T."/>
            <person name="Merkel B.J."/>
            <person name="Hornburger P."/>
            <person name="Mueller R.-W."/>
            <person name="Bruemmer F."/>
            <person name="Labrenz M."/>
            <person name="Spormann A.M."/>
            <person name="Op den Camp H."/>
            <person name="Overmann J."/>
            <person name="Amann R."/>
            <person name="Jetten M.S.M."/>
            <person name="Mascher T."/>
            <person name="Medema M.H."/>
            <person name="Devos D.P."/>
            <person name="Kaster A.-K."/>
            <person name="Ovreas L."/>
            <person name="Rohde M."/>
            <person name="Galperin M.Y."/>
            <person name="Jogler C."/>
        </authorList>
    </citation>
    <scope>NUCLEOTIDE SEQUENCE [LARGE SCALE GENOMIC DNA]</scope>
    <source>
        <strain evidence="11 12">Pla85_3_4</strain>
    </source>
</reference>
<dbReference type="Proteomes" id="UP000317648">
    <property type="component" value="Chromosome"/>
</dbReference>
<dbReference type="OrthoDB" id="9805232at2"/>
<keyword evidence="6 10" id="KW-1133">Transmembrane helix</keyword>
<dbReference type="PIRSF" id="PIRSF006603">
    <property type="entry name" value="DinF"/>
    <property type="match status" value="1"/>
</dbReference>
<feature type="transmembrane region" description="Helical" evidence="10">
    <location>
        <begin position="318"/>
        <end position="343"/>
    </location>
</feature>
<dbReference type="InterPro" id="IPR048279">
    <property type="entry name" value="MdtK-like"/>
</dbReference>
<evidence type="ECO:0000256" key="7">
    <source>
        <dbReference type="ARBA" id="ARBA00023065"/>
    </source>
</evidence>